<evidence type="ECO:0000313" key="2">
    <source>
        <dbReference type="Proteomes" id="UP001163321"/>
    </source>
</evidence>
<proteinExistence type="predicted"/>
<evidence type="ECO:0000313" key="1">
    <source>
        <dbReference type="EMBL" id="KAI9915869.1"/>
    </source>
</evidence>
<accession>A0ACC0WAU4</accession>
<reference evidence="1 2" key="1">
    <citation type="journal article" date="2022" name="bioRxiv">
        <title>The genome of the oomycete Peronosclerospora sorghi, a cosmopolitan pathogen of maize and sorghum, is inflated with dispersed pseudogenes.</title>
        <authorList>
            <person name="Fletcher K."/>
            <person name="Martin F."/>
            <person name="Isakeit T."/>
            <person name="Cavanaugh K."/>
            <person name="Magill C."/>
            <person name="Michelmore R."/>
        </authorList>
    </citation>
    <scope>NUCLEOTIDE SEQUENCE [LARGE SCALE GENOMIC DNA]</scope>
    <source>
        <strain evidence="1">P6</strain>
    </source>
</reference>
<dbReference type="Proteomes" id="UP001163321">
    <property type="component" value="Chromosome 3"/>
</dbReference>
<gene>
    <name evidence="1" type="ORF">PsorP6_008611</name>
</gene>
<name>A0ACC0WAU4_9STRA</name>
<keyword evidence="2" id="KW-1185">Reference proteome</keyword>
<comment type="caution">
    <text evidence="1">The sequence shown here is derived from an EMBL/GenBank/DDBJ whole genome shotgun (WGS) entry which is preliminary data.</text>
</comment>
<dbReference type="EMBL" id="CM047582">
    <property type="protein sequence ID" value="KAI9915869.1"/>
    <property type="molecule type" value="Genomic_DNA"/>
</dbReference>
<protein>
    <submittedName>
        <fullName evidence="1">Uncharacterized protein</fullName>
    </submittedName>
</protein>
<organism evidence="1 2">
    <name type="scientific">Peronosclerospora sorghi</name>
    <dbReference type="NCBI Taxonomy" id="230839"/>
    <lineage>
        <taxon>Eukaryota</taxon>
        <taxon>Sar</taxon>
        <taxon>Stramenopiles</taxon>
        <taxon>Oomycota</taxon>
        <taxon>Peronosporomycetes</taxon>
        <taxon>Peronosporales</taxon>
        <taxon>Peronosporaceae</taxon>
        <taxon>Peronosclerospora</taxon>
    </lineage>
</organism>
<sequence>MGKLQGRWIFHFMLSKHERNPIRVAGAYGETGSISGDRGRIILIMDLQRSSAFRNISTASTYTVATRLSSTTHLLSVYRVRRANIAYCKLKKTSLLCPICEDKKVVLQCGHETCQPCSELISHCPLFRLENPNEQP</sequence>